<dbReference type="PRINTS" id="PR00625">
    <property type="entry name" value="JDOMAIN"/>
</dbReference>
<sequence>MSKDLDFYTVLGIAQNASADEVRKAYKQRALETHPDKLKLDKNCSAEEKEKSEEKFRMVNDAFVVLSDPHQRRAYDFARRPTRQFMPDPESWADMDARNLRRAQERQAWADAQAERSAARIEALRATARRDREQIALQLERCKEDADMIAEMISALCALDSNAQSKDRKTSSSSRRAARTKTSSVPDESVNINAHGVNGY</sequence>
<evidence type="ECO:0000256" key="1">
    <source>
        <dbReference type="ARBA" id="ARBA00022737"/>
    </source>
</evidence>
<dbReference type="VEuPathDB" id="FungiDB:BD410DRAFT_838539"/>
<reference evidence="5 6" key="1">
    <citation type="submission" date="2018-06" db="EMBL/GenBank/DDBJ databases">
        <title>A transcriptomic atlas of mushroom development highlights an independent origin of complex multicellularity.</title>
        <authorList>
            <consortium name="DOE Joint Genome Institute"/>
            <person name="Krizsan K."/>
            <person name="Almasi E."/>
            <person name="Merenyi Z."/>
            <person name="Sahu N."/>
            <person name="Viragh M."/>
            <person name="Koszo T."/>
            <person name="Mondo S."/>
            <person name="Kiss B."/>
            <person name="Balint B."/>
            <person name="Kues U."/>
            <person name="Barry K."/>
            <person name="Hegedus J.C."/>
            <person name="Henrissat B."/>
            <person name="Johnson J."/>
            <person name="Lipzen A."/>
            <person name="Ohm R."/>
            <person name="Nagy I."/>
            <person name="Pangilinan J."/>
            <person name="Yan J."/>
            <person name="Xiong Y."/>
            <person name="Grigoriev I.V."/>
            <person name="Hibbett D.S."/>
            <person name="Nagy L.G."/>
        </authorList>
    </citation>
    <scope>NUCLEOTIDE SEQUENCE [LARGE SCALE GENOMIC DNA]</scope>
    <source>
        <strain evidence="5 6">SZMC22713</strain>
    </source>
</reference>
<keyword evidence="1" id="KW-0677">Repeat</keyword>
<dbReference type="InterPro" id="IPR036869">
    <property type="entry name" value="J_dom_sf"/>
</dbReference>
<dbReference type="SUPFAM" id="SSF46565">
    <property type="entry name" value="Chaperone J-domain"/>
    <property type="match status" value="1"/>
</dbReference>
<dbReference type="AlphaFoldDB" id="A0A4Y7Q8N9"/>
<dbReference type="InterPro" id="IPR001623">
    <property type="entry name" value="DnaJ_domain"/>
</dbReference>
<keyword evidence="2" id="KW-0802">TPR repeat</keyword>
<dbReference type="Gene3D" id="1.10.287.110">
    <property type="entry name" value="DnaJ domain"/>
    <property type="match status" value="1"/>
</dbReference>
<dbReference type="Pfam" id="PF00226">
    <property type="entry name" value="DnaJ"/>
    <property type="match status" value="1"/>
</dbReference>
<feature type="region of interest" description="Disordered" evidence="3">
    <location>
        <begin position="162"/>
        <end position="200"/>
    </location>
</feature>
<keyword evidence="6" id="KW-1185">Reference proteome</keyword>
<dbReference type="STRING" id="50990.A0A4Y7Q8N9"/>
<dbReference type="CDD" id="cd06257">
    <property type="entry name" value="DnaJ"/>
    <property type="match status" value="1"/>
</dbReference>
<name>A0A4Y7Q8N9_9AGAM</name>
<dbReference type="PROSITE" id="PS50076">
    <property type="entry name" value="DNAJ_2"/>
    <property type="match status" value="1"/>
</dbReference>
<evidence type="ECO:0000313" key="5">
    <source>
        <dbReference type="EMBL" id="TDL24023.1"/>
    </source>
</evidence>
<accession>A0A4Y7Q8N9</accession>
<organism evidence="5 6">
    <name type="scientific">Rickenella mellea</name>
    <dbReference type="NCBI Taxonomy" id="50990"/>
    <lineage>
        <taxon>Eukaryota</taxon>
        <taxon>Fungi</taxon>
        <taxon>Dikarya</taxon>
        <taxon>Basidiomycota</taxon>
        <taxon>Agaricomycotina</taxon>
        <taxon>Agaricomycetes</taxon>
        <taxon>Hymenochaetales</taxon>
        <taxon>Rickenellaceae</taxon>
        <taxon>Rickenella</taxon>
    </lineage>
</organism>
<feature type="compositionally biased region" description="Low complexity" evidence="3">
    <location>
        <begin position="171"/>
        <end position="184"/>
    </location>
</feature>
<dbReference type="PANTHER" id="PTHR45188:SF2">
    <property type="entry name" value="DNAJ HOMOLOG SUBFAMILY C MEMBER 7"/>
    <property type="match status" value="1"/>
</dbReference>
<evidence type="ECO:0000256" key="3">
    <source>
        <dbReference type="SAM" id="MobiDB-lite"/>
    </source>
</evidence>
<proteinExistence type="predicted"/>
<dbReference type="Proteomes" id="UP000294933">
    <property type="component" value="Unassembled WGS sequence"/>
</dbReference>
<dbReference type="PANTHER" id="PTHR45188">
    <property type="entry name" value="DNAJ PROTEIN P58IPK HOMOLOG"/>
    <property type="match status" value="1"/>
</dbReference>
<evidence type="ECO:0000256" key="2">
    <source>
        <dbReference type="ARBA" id="ARBA00022803"/>
    </source>
</evidence>
<evidence type="ECO:0000313" key="6">
    <source>
        <dbReference type="Proteomes" id="UP000294933"/>
    </source>
</evidence>
<dbReference type="OrthoDB" id="10250354at2759"/>
<feature type="domain" description="J" evidence="4">
    <location>
        <begin position="6"/>
        <end position="79"/>
    </location>
</feature>
<protein>
    <submittedName>
        <fullName evidence="5">DnaJ-domain-containing protein</fullName>
    </submittedName>
</protein>
<gene>
    <name evidence="5" type="ORF">BD410DRAFT_838539</name>
</gene>
<evidence type="ECO:0000259" key="4">
    <source>
        <dbReference type="PROSITE" id="PS50076"/>
    </source>
</evidence>
<dbReference type="SMART" id="SM00271">
    <property type="entry name" value="DnaJ"/>
    <property type="match status" value="1"/>
</dbReference>
<dbReference type="EMBL" id="ML170168">
    <property type="protein sequence ID" value="TDL24023.1"/>
    <property type="molecule type" value="Genomic_DNA"/>
</dbReference>